<keyword evidence="2" id="KW-1185">Reference proteome</keyword>
<accession>A0A0C1TTP7</accession>
<reference evidence="1 2" key="1">
    <citation type="submission" date="2015-01" db="EMBL/GenBank/DDBJ databases">
        <title>Genome sequence of the anaerobic bacterium Geobacter soli GSS01, a dissimilatory Fe(III) reducer from soil.</title>
        <authorList>
            <person name="Yang G."/>
            <person name="Zhou S."/>
        </authorList>
    </citation>
    <scope>NUCLEOTIDE SEQUENCE [LARGE SCALE GENOMIC DNA]</scope>
    <source>
        <strain evidence="1 2">GSS01</strain>
    </source>
</reference>
<evidence type="ECO:0000313" key="2">
    <source>
        <dbReference type="Proteomes" id="UP000031433"/>
    </source>
</evidence>
<evidence type="ECO:0008006" key="3">
    <source>
        <dbReference type="Google" id="ProtNLM"/>
    </source>
</evidence>
<dbReference type="EMBL" id="JXBL01000001">
    <property type="protein sequence ID" value="KIE44149.1"/>
    <property type="molecule type" value="Genomic_DNA"/>
</dbReference>
<gene>
    <name evidence="1" type="ORF">SE37_05290</name>
</gene>
<organism evidence="1 2">
    <name type="scientific">Geobacter soli</name>
    <dbReference type="NCBI Taxonomy" id="1510391"/>
    <lineage>
        <taxon>Bacteria</taxon>
        <taxon>Pseudomonadati</taxon>
        <taxon>Thermodesulfobacteriota</taxon>
        <taxon>Desulfuromonadia</taxon>
        <taxon>Geobacterales</taxon>
        <taxon>Geobacteraceae</taxon>
        <taxon>Geobacter</taxon>
    </lineage>
</organism>
<proteinExistence type="predicted"/>
<evidence type="ECO:0000313" key="1">
    <source>
        <dbReference type="EMBL" id="KIE44149.1"/>
    </source>
</evidence>
<dbReference type="Proteomes" id="UP000031433">
    <property type="component" value="Unassembled WGS sequence"/>
</dbReference>
<protein>
    <recommendedName>
        <fullName evidence="3">Lipoprotein</fullName>
    </recommendedName>
</protein>
<dbReference type="AlphaFoldDB" id="A0A0C1TTP7"/>
<sequence length="94" mass="10269">MPVTAAGVRIAAAAFVLFFAVAGCSLPPERPVTKDELYGTGVYSFYQIKESPESVLAALNREGEVILDARYRDRPVYIKILALSSGLQVHVIDR</sequence>
<name>A0A0C1TTP7_9BACT</name>
<comment type="caution">
    <text evidence="1">The sequence shown here is derived from an EMBL/GenBank/DDBJ whole genome shotgun (WGS) entry which is preliminary data.</text>
</comment>